<dbReference type="AlphaFoldDB" id="A0A2P2J7P7"/>
<sequence>MSRLFQVSWSLPPLEPSHQDPPLRNWKSSG</sequence>
<name>A0A2P2J7P7_RHIMU</name>
<evidence type="ECO:0000313" key="1">
    <source>
        <dbReference type="EMBL" id="MBW89491.1"/>
    </source>
</evidence>
<accession>A0A2P2J7P7</accession>
<protein>
    <submittedName>
        <fullName evidence="1">Uncharacterized protein</fullName>
    </submittedName>
</protein>
<organism evidence="1">
    <name type="scientific">Rhizophora mucronata</name>
    <name type="common">Asiatic mangrove</name>
    <dbReference type="NCBI Taxonomy" id="61149"/>
    <lineage>
        <taxon>Eukaryota</taxon>
        <taxon>Viridiplantae</taxon>
        <taxon>Streptophyta</taxon>
        <taxon>Embryophyta</taxon>
        <taxon>Tracheophyta</taxon>
        <taxon>Spermatophyta</taxon>
        <taxon>Magnoliopsida</taxon>
        <taxon>eudicotyledons</taxon>
        <taxon>Gunneridae</taxon>
        <taxon>Pentapetalae</taxon>
        <taxon>rosids</taxon>
        <taxon>fabids</taxon>
        <taxon>Malpighiales</taxon>
        <taxon>Rhizophoraceae</taxon>
        <taxon>Rhizophora</taxon>
    </lineage>
</organism>
<proteinExistence type="predicted"/>
<reference evidence="1" key="1">
    <citation type="submission" date="2018-02" db="EMBL/GenBank/DDBJ databases">
        <title>Rhizophora mucronata_Transcriptome.</title>
        <authorList>
            <person name="Meera S.P."/>
            <person name="Sreeshan A."/>
            <person name="Augustine A."/>
        </authorList>
    </citation>
    <scope>NUCLEOTIDE SEQUENCE</scope>
    <source>
        <tissue evidence="1">Leaf</tissue>
    </source>
</reference>
<dbReference type="EMBL" id="GGEC01009008">
    <property type="protein sequence ID" value="MBW89491.1"/>
    <property type="molecule type" value="Transcribed_RNA"/>
</dbReference>